<sequence length="149" mass="16449">MPLTAPAARRPPRVIYGGLALGSAQAHRMTDVVLHCATLDHWSGRVYRVANQPPISVAVGVKLKKEPCSLLMAASTARAHHAIKIGWLYQPAHIDVAKNLQKPPTQLPRGSHRLWAMVNPTGKPFKKKRYIMHISPTVRYINASLPESV</sequence>
<evidence type="ECO:0000313" key="1">
    <source>
        <dbReference type="EMBL" id="KAJ7680167.1"/>
    </source>
</evidence>
<name>A0AAD7GBZ7_MYCRO</name>
<protein>
    <submittedName>
        <fullName evidence="1">Uncharacterized protein</fullName>
    </submittedName>
</protein>
<keyword evidence="2" id="KW-1185">Reference proteome</keyword>
<comment type="caution">
    <text evidence="1">The sequence shown here is derived from an EMBL/GenBank/DDBJ whole genome shotgun (WGS) entry which is preliminary data.</text>
</comment>
<dbReference type="EMBL" id="JARKIE010000123">
    <property type="protein sequence ID" value="KAJ7680167.1"/>
    <property type="molecule type" value="Genomic_DNA"/>
</dbReference>
<reference evidence="1" key="1">
    <citation type="submission" date="2023-03" db="EMBL/GenBank/DDBJ databases">
        <title>Massive genome expansion in bonnet fungi (Mycena s.s.) driven by repeated elements and novel gene families across ecological guilds.</title>
        <authorList>
            <consortium name="Lawrence Berkeley National Laboratory"/>
            <person name="Harder C.B."/>
            <person name="Miyauchi S."/>
            <person name="Viragh M."/>
            <person name="Kuo A."/>
            <person name="Thoen E."/>
            <person name="Andreopoulos B."/>
            <person name="Lu D."/>
            <person name="Skrede I."/>
            <person name="Drula E."/>
            <person name="Henrissat B."/>
            <person name="Morin E."/>
            <person name="Kohler A."/>
            <person name="Barry K."/>
            <person name="LaButti K."/>
            <person name="Morin E."/>
            <person name="Salamov A."/>
            <person name="Lipzen A."/>
            <person name="Mereny Z."/>
            <person name="Hegedus B."/>
            <person name="Baldrian P."/>
            <person name="Stursova M."/>
            <person name="Weitz H."/>
            <person name="Taylor A."/>
            <person name="Grigoriev I.V."/>
            <person name="Nagy L.G."/>
            <person name="Martin F."/>
            <person name="Kauserud H."/>
        </authorList>
    </citation>
    <scope>NUCLEOTIDE SEQUENCE</scope>
    <source>
        <strain evidence="1">CBHHK067</strain>
    </source>
</reference>
<evidence type="ECO:0000313" key="2">
    <source>
        <dbReference type="Proteomes" id="UP001221757"/>
    </source>
</evidence>
<dbReference type="Proteomes" id="UP001221757">
    <property type="component" value="Unassembled WGS sequence"/>
</dbReference>
<organism evidence="1 2">
    <name type="scientific">Mycena rosella</name>
    <name type="common">Pink bonnet</name>
    <name type="synonym">Agaricus rosellus</name>
    <dbReference type="NCBI Taxonomy" id="1033263"/>
    <lineage>
        <taxon>Eukaryota</taxon>
        <taxon>Fungi</taxon>
        <taxon>Dikarya</taxon>
        <taxon>Basidiomycota</taxon>
        <taxon>Agaricomycotina</taxon>
        <taxon>Agaricomycetes</taxon>
        <taxon>Agaricomycetidae</taxon>
        <taxon>Agaricales</taxon>
        <taxon>Marasmiineae</taxon>
        <taxon>Mycenaceae</taxon>
        <taxon>Mycena</taxon>
    </lineage>
</organism>
<proteinExistence type="predicted"/>
<gene>
    <name evidence="1" type="ORF">B0H17DRAFT_1138773</name>
</gene>
<accession>A0AAD7GBZ7</accession>
<dbReference type="AlphaFoldDB" id="A0AAD7GBZ7"/>